<gene>
    <name evidence="13 14" type="primary">pckA</name>
    <name evidence="14" type="ORF">N8M53_12310</name>
</gene>
<proteinExistence type="inferred from homology"/>
<keyword evidence="8 13" id="KW-0210">Decarboxylase</keyword>
<comment type="function">
    <text evidence="13">Involved in the gluconeogenesis. Catalyzes the conversion of oxaloacetate (OAA) to phosphoenolpyruvate (PEP) through direct phosphoryl transfer between the nucleoside triphosphate and OAA.</text>
</comment>
<evidence type="ECO:0000256" key="13">
    <source>
        <dbReference type="HAMAP-Rule" id="MF_00453"/>
    </source>
</evidence>
<dbReference type="PANTHER" id="PTHR30031">
    <property type="entry name" value="PHOSPHOENOLPYRUVATE CARBOXYKINASE ATP"/>
    <property type="match status" value="1"/>
</dbReference>
<feature type="binding site" evidence="13">
    <location>
        <position position="214"/>
    </location>
    <ligand>
        <name>Mn(2+)</name>
        <dbReference type="ChEBI" id="CHEBI:29035"/>
    </ligand>
</feature>
<feature type="binding site" evidence="13">
    <location>
        <position position="214"/>
    </location>
    <ligand>
        <name>ATP</name>
        <dbReference type="ChEBI" id="CHEBI:30616"/>
    </ligand>
</feature>
<dbReference type="PANTHER" id="PTHR30031:SF0">
    <property type="entry name" value="PHOSPHOENOLPYRUVATE CARBOXYKINASE (ATP)"/>
    <property type="match status" value="1"/>
</dbReference>
<evidence type="ECO:0000256" key="10">
    <source>
        <dbReference type="ARBA" id="ARBA00023211"/>
    </source>
</evidence>
<dbReference type="InterPro" id="IPR015994">
    <property type="entry name" value="PEPCK_ATP_CS"/>
</dbReference>
<dbReference type="SUPFAM" id="SSF53795">
    <property type="entry name" value="PEP carboxykinase-like"/>
    <property type="match status" value="1"/>
</dbReference>
<evidence type="ECO:0000256" key="8">
    <source>
        <dbReference type="ARBA" id="ARBA00022793"/>
    </source>
</evidence>
<dbReference type="FunFam" id="3.40.449.10:FF:000001">
    <property type="entry name" value="Phosphoenolpyruvate carboxykinase (ATP)"/>
    <property type="match status" value="1"/>
</dbReference>
<protein>
    <recommendedName>
        <fullName evidence="3 13">Phosphoenolpyruvate carboxykinase (ATP)</fullName>
        <shortName evidence="13">PCK</shortName>
        <shortName evidence="13">PEP carboxykinase</shortName>
        <shortName evidence="13">PEPCK</shortName>
        <ecNumber evidence="3 13">4.1.1.49</ecNumber>
    </recommendedName>
</protein>
<comment type="subunit">
    <text evidence="13">Monomer.</text>
</comment>
<dbReference type="HAMAP" id="MF_00453">
    <property type="entry name" value="PEPCK_ATP"/>
    <property type="match status" value="1"/>
</dbReference>
<dbReference type="CDD" id="cd00484">
    <property type="entry name" value="PEPCK_ATP"/>
    <property type="match status" value="1"/>
</dbReference>
<dbReference type="GO" id="GO:0046872">
    <property type="term" value="F:metal ion binding"/>
    <property type="evidence" value="ECO:0007669"/>
    <property type="project" value="UniProtKB-KW"/>
</dbReference>
<evidence type="ECO:0000313" key="14">
    <source>
        <dbReference type="EMBL" id="WBA08555.1"/>
    </source>
</evidence>
<dbReference type="EMBL" id="CP114588">
    <property type="protein sequence ID" value="WBA08555.1"/>
    <property type="molecule type" value="Genomic_DNA"/>
</dbReference>
<evidence type="ECO:0000313" key="15">
    <source>
        <dbReference type="Proteomes" id="UP001164748"/>
    </source>
</evidence>
<dbReference type="Proteomes" id="UP001164748">
    <property type="component" value="Chromosome"/>
</dbReference>
<evidence type="ECO:0000256" key="2">
    <source>
        <dbReference type="ARBA" id="ARBA00006052"/>
    </source>
</evidence>
<keyword evidence="5 13" id="KW-0963">Cytoplasm</keyword>
<dbReference type="FunFam" id="2.170.8.10:FF:000001">
    <property type="entry name" value="Phosphoenolpyruvate carboxykinase (ATP)"/>
    <property type="match status" value="1"/>
</dbReference>
<evidence type="ECO:0000256" key="4">
    <source>
        <dbReference type="ARBA" id="ARBA00022432"/>
    </source>
</evidence>
<dbReference type="NCBIfam" id="TIGR00224">
    <property type="entry name" value="pckA"/>
    <property type="match status" value="1"/>
</dbReference>
<evidence type="ECO:0000256" key="7">
    <source>
        <dbReference type="ARBA" id="ARBA00022741"/>
    </source>
</evidence>
<dbReference type="Gene3D" id="3.90.228.20">
    <property type="match status" value="1"/>
</dbReference>
<dbReference type="Gene3D" id="2.170.8.10">
    <property type="entry name" value="Phosphoenolpyruvate Carboxykinase, domain 2"/>
    <property type="match status" value="1"/>
</dbReference>
<feature type="binding site" evidence="13">
    <location>
        <begin position="249"/>
        <end position="257"/>
    </location>
    <ligand>
        <name>ATP</name>
        <dbReference type="ChEBI" id="CHEBI:30616"/>
    </ligand>
</feature>
<evidence type="ECO:0000256" key="1">
    <source>
        <dbReference type="ARBA" id="ARBA00004742"/>
    </source>
</evidence>
<feature type="binding site" evidence="13">
    <location>
        <position position="68"/>
    </location>
    <ligand>
        <name>substrate</name>
    </ligand>
</feature>
<feature type="binding site" evidence="13">
    <location>
        <begin position="450"/>
        <end position="451"/>
    </location>
    <ligand>
        <name>ATP</name>
        <dbReference type="ChEBI" id="CHEBI:30616"/>
    </ligand>
</feature>
<evidence type="ECO:0000256" key="9">
    <source>
        <dbReference type="ARBA" id="ARBA00022840"/>
    </source>
</evidence>
<comment type="catalytic activity">
    <reaction evidence="12 13">
        <text>oxaloacetate + ATP = phosphoenolpyruvate + ADP + CO2</text>
        <dbReference type="Rhea" id="RHEA:18617"/>
        <dbReference type="ChEBI" id="CHEBI:16452"/>
        <dbReference type="ChEBI" id="CHEBI:16526"/>
        <dbReference type="ChEBI" id="CHEBI:30616"/>
        <dbReference type="ChEBI" id="CHEBI:58702"/>
        <dbReference type="ChEBI" id="CHEBI:456216"/>
        <dbReference type="EC" id="4.1.1.49"/>
    </reaction>
</comment>
<keyword evidence="11 13" id="KW-0456">Lyase</keyword>
<keyword evidence="6 13" id="KW-0479">Metal-binding</keyword>
<feature type="binding site" evidence="13">
    <location>
        <position position="233"/>
    </location>
    <ligand>
        <name>Mn(2+)</name>
        <dbReference type="ChEBI" id="CHEBI:29035"/>
    </ligand>
</feature>
<keyword evidence="7 13" id="KW-0547">Nucleotide-binding</keyword>
<dbReference type="Pfam" id="PF01293">
    <property type="entry name" value="PEPCK_ATP"/>
    <property type="match status" value="1"/>
</dbReference>
<feature type="binding site" evidence="13">
    <location>
        <position position="208"/>
    </location>
    <ligand>
        <name>substrate</name>
    </ligand>
</feature>
<dbReference type="InterPro" id="IPR001272">
    <property type="entry name" value="PEP_carboxykinase_ATP"/>
</dbReference>
<dbReference type="EC" id="4.1.1.49" evidence="3 13"/>
<evidence type="ECO:0000256" key="6">
    <source>
        <dbReference type="ARBA" id="ARBA00022723"/>
    </source>
</evidence>
<comment type="pathway">
    <text evidence="1 13">Carbohydrate biosynthesis; gluconeogenesis.</text>
</comment>
<dbReference type="Gene3D" id="3.40.449.10">
    <property type="entry name" value="Phosphoenolpyruvate Carboxykinase, domain 1"/>
    <property type="match status" value="1"/>
</dbReference>
<dbReference type="SUPFAM" id="SSF68923">
    <property type="entry name" value="PEP carboxykinase N-terminal domain"/>
    <property type="match status" value="1"/>
</dbReference>
<dbReference type="GO" id="GO:0005829">
    <property type="term" value="C:cytosol"/>
    <property type="evidence" value="ECO:0007669"/>
    <property type="project" value="TreeGrafter"/>
</dbReference>
<feature type="binding site" evidence="13">
    <location>
        <position position="456"/>
    </location>
    <ligand>
        <name>ATP</name>
        <dbReference type="ChEBI" id="CHEBI:30616"/>
    </ligand>
</feature>
<evidence type="ECO:0000256" key="5">
    <source>
        <dbReference type="ARBA" id="ARBA00022490"/>
    </source>
</evidence>
<organism evidence="14 15">
    <name type="scientific">Salinivibrio kushneri</name>
    <dbReference type="NCBI Taxonomy" id="1908198"/>
    <lineage>
        <taxon>Bacteria</taxon>
        <taxon>Pseudomonadati</taxon>
        <taxon>Pseudomonadota</taxon>
        <taxon>Gammaproteobacteria</taxon>
        <taxon>Vibrionales</taxon>
        <taxon>Vibrionaceae</taxon>
        <taxon>Salinivibrio</taxon>
    </lineage>
</organism>
<evidence type="ECO:0000256" key="11">
    <source>
        <dbReference type="ARBA" id="ARBA00023239"/>
    </source>
</evidence>
<comment type="subcellular location">
    <subcellularLocation>
        <location evidence="13">Cytoplasm</location>
    </subcellularLocation>
</comment>
<dbReference type="GO" id="GO:0004612">
    <property type="term" value="F:phosphoenolpyruvate carboxykinase (ATP) activity"/>
    <property type="evidence" value="ECO:0007669"/>
    <property type="project" value="UniProtKB-UniRule"/>
</dbReference>
<feature type="binding site" evidence="13">
    <location>
        <position position="334"/>
    </location>
    <ligand>
        <name>substrate</name>
    </ligand>
</feature>
<feature type="binding site" evidence="13">
    <location>
        <position position="270"/>
    </location>
    <ligand>
        <name>Mn(2+)</name>
        <dbReference type="ChEBI" id="CHEBI:29035"/>
    </ligand>
</feature>
<dbReference type="NCBIfam" id="NF006819">
    <property type="entry name" value="PRK09344.1-1"/>
    <property type="match status" value="1"/>
</dbReference>
<keyword evidence="9 13" id="KW-0067">ATP-binding</keyword>
<keyword evidence="4 13" id="KW-0312">Gluconeogenesis</keyword>
<sequence>MTVLNVEPEVADIDLSRHGLENVKEVIRNPSYEQLFEEETKPGLEGYEKGVVTELGAVAVDTGIFTGRSPKDKYIVRDDTTRDTIWWSDQGKNDNKPIDQAVWKDLKALVTDQLSGKRLFVIDGYCGANPNTRLRIRVITEVAWQAHFVKNMFIRPTEEELKDFEPDFVVMNGAKCVNTKWREHGLNSENFTVFNLTERMQLIGGTWYGGEMKKGMFAMMNYFLPLQDIASMHCSANMGKDGDVAIFFGLSGTGKTTLSTDPKRQLIGDDEHGWDDHGVFNFEGGCYAKTIKLSKEAEPDIYNAIRRDALLENVTVRGNGTIDFDDNTKTENTRVSYPIYHIDNIVKPVSKGGHANKVIFLSADAFGVLPPVSKLTPEQTKYHFLSGFTAKLAGTERGITEPTPAFSAAFGAAFLTLHPTQYAEVLVKRMEAAGAEAYLVNTGWNGSGERISIKDTRAIIDAILDGSIEKADTQVIPVFNLEVPVSLNEVNDGILDPRDTYVDPLQWESKAKDLAQRFIDNFEKYTDTPEGAALVSAGPKLD</sequence>
<evidence type="ECO:0000256" key="3">
    <source>
        <dbReference type="ARBA" id="ARBA00012363"/>
    </source>
</evidence>
<dbReference type="PIRSF" id="PIRSF006294">
    <property type="entry name" value="PEP_crbxkin"/>
    <property type="match status" value="1"/>
</dbReference>
<accession>A0AA47KKB9</accession>
<comment type="cofactor">
    <cofactor evidence="13">
        <name>Mn(2+)</name>
        <dbReference type="ChEBI" id="CHEBI:29035"/>
    </cofactor>
    <text evidence="13">Binds 1 Mn(2+) ion per subunit.</text>
</comment>
<feature type="binding site" evidence="13">
    <location>
        <position position="298"/>
    </location>
    <ligand>
        <name>ATP</name>
        <dbReference type="ChEBI" id="CHEBI:30616"/>
    </ligand>
</feature>
<dbReference type="NCBIfam" id="NF006820">
    <property type="entry name" value="PRK09344.1-2"/>
    <property type="match status" value="1"/>
</dbReference>
<feature type="binding site" evidence="13">
    <location>
        <position position="233"/>
    </location>
    <ligand>
        <name>ATP</name>
        <dbReference type="ChEBI" id="CHEBI:30616"/>
    </ligand>
</feature>
<dbReference type="PROSITE" id="PS00532">
    <property type="entry name" value="PEPCK_ATP"/>
    <property type="match status" value="1"/>
</dbReference>
<reference evidence="14" key="1">
    <citation type="submission" date="2022-09" db="EMBL/GenBank/DDBJ databases">
        <authorList>
            <person name="Li Z.-J."/>
        </authorList>
    </citation>
    <scope>NUCLEOTIDE SEQUENCE</scope>
    <source>
        <strain evidence="14">TGB11</strain>
    </source>
</reference>
<name>A0AA47KKB9_9GAMM</name>
<dbReference type="RefSeq" id="WP_269578977.1">
    <property type="nucleotide sequence ID" value="NZ_CP114588.1"/>
</dbReference>
<dbReference type="AlphaFoldDB" id="A0AA47KKB9"/>
<dbReference type="GO" id="GO:0006094">
    <property type="term" value="P:gluconeogenesis"/>
    <property type="evidence" value="ECO:0007669"/>
    <property type="project" value="UniProtKB-UniRule"/>
</dbReference>
<feature type="binding site" evidence="13">
    <location>
        <position position="214"/>
    </location>
    <ligand>
        <name>substrate</name>
    </ligand>
</feature>
<keyword evidence="10 13" id="KW-0464">Manganese</keyword>
<comment type="similarity">
    <text evidence="2 13">Belongs to the phosphoenolpyruvate carboxykinase (ATP) family.</text>
</comment>
<dbReference type="InterPro" id="IPR013035">
    <property type="entry name" value="PEP_carboxykinase_C"/>
</dbReference>
<dbReference type="InterPro" id="IPR008210">
    <property type="entry name" value="PEP_carboxykinase_N"/>
</dbReference>
<dbReference type="NCBIfam" id="NF006821">
    <property type="entry name" value="PRK09344.1-3"/>
    <property type="match status" value="1"/>
</dbReference>
<feature type="binding site" evidence="13">
    <location>
        <position position="334"/>
    </location>
    <ligand>
        <name>ATP</name>
        <dbReference type="ChEBI" id="CHEBI:30616"/>
    </ligand>
</feature>
<dbReference type="GO" id="GO:0005524">
    <property type="term" value="F:ATP binding"/>
    <property type="evidence" value="ECO:0007669"/>
    <property type="project" value="UniProtKB-UniRule"/>
</dbReference>
<evidence type="ECO:0000256" key="12">
    <source>
        <dbReference type="ARBA" id="ARBA00047371"/>
    </source>
</evidence>